<dbReference type="eggNOG" id="COG2267">
    <property type="taxonomic scope" value="Bacteria"/>
</dbReference>
<evidence type="ECO:0000313" key="3">
    <source>
        <dbReference type="Proteomes" id="UP000009311"/>
    </source>
</evidence>
<protein>
    <recommendedName>
        <fullName evidence="1">Alpha/beta hydrolase fold-5 domain-containing protein</fullName>
    </recommendedName>
</protein>
<dbReference type="InterPro" id="IPR029059">
    <property type="entry name" value="AB_hydrolase_5"/>
</dbReference>
<accession>I7KKS3</accession>
<organism evidence="2 3">
    <name type="scientific">Lactobacillus pasteurii DSM 23907 = CRBIP 24.76</name>
    <dbReference type="NCBI Taxonomy" id="1423790"/>
    <lineage>
        <taxon>Bacteria</taxon>
        <taxon>Bacillati</taxon>
        <taxon>Bacillota</taxon>
        <taxon>Bacilli</taxon>
        <taxon>Lactobacillales</taxon>
        <taxon>Lactobacillaceae</taxon>
        <taxon>Lactobacillus</taxon>
    </lineage>
</organism>
<keyword evidence="3" id="KW-1185">Reference proteome</keyword>
<reference evidence="2 3" key="1">
    <citation type="submission" date="2012-06" db="EMBL/GenBank/DDBJ databases">
        <title>Draft Genome Sequence of Lactobacillus pasteurii CRBIP 24.76T.</title>
        <authorList>
            <person name="Cousin S."/>
            <person name="Bouchier C."/>
            <person name="Loux V."/>
            <person name="Ma L."/>
            <person name="Creno S."/>
            <person name="Bizet C."/>
            <person name="Clermont D."/>
        </authorList>
    </citation>
    <scope>NUCLEOTIDE SEQUENCE [LARGE SCALE GENOMIC DNA]</scope>
    <source>
        <strain evidence="3">CRBIP 24.76T</strain>
    </source>
</reference>
<dbReference type="SUPFAM" id="SSF53474">
    <property type="entry name" value="alpha/beta-Hydrolases"/>
    <property type="match status" value="1"/>
</dbReference>
<evidence type="ECO:0000313" key="2">
    <source>
        <dbReference type="EMBL" id="CCI84754.1"/>
    </source>
</evidence>
<dbReference type="OrthoDB" id="9780932at2"/>
<dbReference type="Pfam" id="PF12695">
    <property type="entry name" value="Abhydrolase_5"/>
    <property type="match status" value="1"/>
</dbReference>
<dbReference type="Gene3D" id="3.40.50.1820">
    <property type="entry name" value="alpha/beta hydrolase"/>
    <property type="match status" value="1"/>
</dbReference>
<proteinExistence type="predicted"/>
<dbReference type="InterPro" id="IPR029058">
    <property type="entry name" value="AB_hydrolase_fold"/>
</dbReference>
<name>I7KKS3_9LACO</name>
<gene>
    <name evidence="2" type="ORF">BN53_01340</name>
</gene>
<dbReference type="STRING" id="1423790.BN53_01340"/>
<dbReference type="GO" id="GO:0016787">
    <property type="term" value="F:hydrolase activity"/>
    <property type="evidence" value="ECO:0007669"/>
    <property type="project" value="InterPro"/>
</dbReference>
<dbReference type="Proteomes" id="UP000009311">
    <property type="component" value="Unassembled WGS sequence"/>
</dbReference>
<sequence>MKKLRKIIIGLVLAIILLVAAGAIYLKTNSYSASSQAVKISQTAKVKNSRVTEFKAKKNKLTVIFYPGALVQPEAYSIWASKLARAGYTVKIAHFLLNLAIFDLSAADKLHQQGQKFVIGGHSLGGAMASRYAHQNLKKLQGVFFLAAYPDQKGRLDQTSLAVLSITASRDGVLNQEKYQKGKQYLPANAEYETVKGGNHAGFGDYGQQKGDRPATISKQTQQELIAKYLIKWLNKLSR</sequence>
<feature type="domain" description="Alpha/beta hydrolase fold-5" evidence="1">
    <location>
        <begin position="63"/>
        <end position="224"/>
    </location>
</feature>
<dbReference type="RefSeq" id="WP_009559310.1">
    <property type="nucleotide sequence ID" value="NZ_AYZN01000011.1"/>
</dbReference>
<dbReference type="EMBL" id="CAKD01000010">
    <property type="protein sequence ID" value="CCI84754.1"/>
    <property type="molecule type" value="Genomic_DNA"/>
</dbReference>
<evidence type="ECO:0000259" key="1">
    <source>
        <dbReference type="Pfam" id="PF12695"/>
    </source>
</evidence>
<comment type="caution">
    <text evidence="2">The sequence shown here is derived from an EMBL/GenBank/DDBJ whole genome shotgun (WGS) entry which is preliminary data.</text>
</comment>
<dbReference type="AlphaFoldDB" id="I7KKS3"/>